<organism evidence="2 3">
    <name type="scientific">Dialister invisus</name>
    <dbReference type="NCBI Taxonomy" id="218538"/>
    <lineage>
        <taxon>Bacteria</taxon>
        <taxon>Bacillati</taxon>
        <taxon>Bacillota</taxon>
        <taxon>Negativicutes</taxon>
        <taxon>Veillonellales</taxon>
        <taxon>Veillonellaceae</taxon>
        <taxon>Dialister</taxon>
    </lineage>
</organism>
<feature type="transmembrane region" description="Helical" evidence="1">
    <location>
        <begin position="415"/>
        <end position="437"/>
    </location>
</feature>
<dbReference type="EMBL" id="JABZMK010000037">
    <property type="protein sequence ID" value="MBF1129618.1"/>
    <property type="molecule type" value="Genomic_DNA"/>
</dbReference>
<feature type="transmembrane region" description="Helical" evidence="1">
    <location>
        <begin position="295"/>
        <end position="316"/>
    </location>
</feature>
<comment type="caution">
    <text evidence="2">The sequence shown here is derived from an EMBL/GenBank/DDBJ whole genome shotgun (WGS) entry which is preliminary data.</text>
</comment>
<sequence>MMAALRDCMPMTSWLVLTMYFCFFCLTCRYVIEGPGGKIFSVISFIIGGTVIAMDTGAGTAGGIICLLGVLNLASHGPYFGRKIAPRYVTSFFSTDLEYDRRKLFFASILLAVPVVLFCRFLLNTESLWLMAVCAFLSVFCMRDILLHWVDPFCIHGKESRIFTLRDYQTRRLSAGYRSRWANTHFFWFKESGPYVADAWRQRLFVDHIGSKYQCVTGKGLFGTEYIVRVQMAEDRGIQSPEPMGYGKGWRLTRQMYSNYFMLPFLLMGILLIILPVIGLTVLSAVEVSFPPGYLLLYAGLPFLLGVMSLFLGLWVRRRQSRNLVHLGTGREKTFRQWEQIMPELQELTEGEKARIYDEVVWKIRILVLVVLILLAGILLLALPAAWKWFVGVYFPLLRYIVDSAAGMPDLYSGYGVRLFASSLSLPAMFFILHLVVKKIFLRSFLYTAWEHVKNKT</sequence>
<accession>A0A930FRJ3</accession>
<keyword evidence="1" id="KW-1133">Transmembrane helix</keyword>
<keyword evidence="1" id="KW-0812">Transmembrane</keyword>
<feature type="transmembrane region" description="Helical" evidence="1">
    <location>
        <begin position="260"/>
        <end position="283"/>
    </location>
</feature>
<feature type="transmembrane region" description="Helical" evidence="1">
    <location>
        <begin position="104"/>
        <end position="123"/>
    </location>
</feature>
<evidence type="ECO:0000313" key="3">
    <source>
        <dbReference type="Proteomes" id="UP000757890"/>
    </source>
</evidence>
<evidence type="ECO:0000256" key="1">
    <source>
        <dbReference type="SAM" id="Phobius"/>
    </source>
</evidence>
<dbReference type="AlphaFoldDB" id="A0A930FRJ3"/>
<name>A0A930FRJ3_9FIRM</name>
<feature type="transmembrane region" description="Helical" evidence="1">
    <location>
        <begin position="44"/>
        <end position="74"/>
    </location>
</feature>
<feature type="transmembrane region" description="Helical" evidence="1">
    <location>
        <begin position="12"/>
        <end position="32"/>
    </location>
</feature>
<dbReference type="Proteomes" id="UP000757890">
    <property type="component" value="Unassembled WGS sequence"/>
</dbReference>
<proteinExistence type="predicted"/>
<keyword evidence="1" id="KW-0472">Membrane</keyword>
<reference evidence="2" key="1">
    <citation type="submission" date="2020-04" db="EMBL/GenBank/DDBJ databases">
        <title>Deep metagenomics examines the oral microbiome during advanced dental caries in children, revealing novel taxa and co-occurrences with host molecules.</title>
        <authorList>
            <person name="Baker J.L."/>
            <person name="Morton J.T."/>
            <person name="Dinis M."/>
            <person name="Alvarez R."/>
            <person name="Tran N.C."/>
            <person name="Knight R."/>
            <person name="Edlund A."/>
        </authorList>
    </citation>
    <scope>NUCLEOTIDE SEQUENCE</scope>
    <source>
        <strain evidence="2">JCVI_32_bin.14</strain>
    </source>
</reference>
<gene>
    <name evidence="2" type="ORF">HXL70_06190</name>
</gene>
<protein>
    <submittedName>
        <fullName evidence="2">Uncharacterized protein</fullName>
    </submittedName>
</protein>
<feature type="transmembrane region" description="Helical" evidence="1">
    <location>
        <begin position="366"/>
        <end position="387"/>
    </location>
</feature>
<feature type="transmembrane region" description="Helical" evidence="1">
    <location>
        <begin position="129"/>
        <end position="150"/>
    </location>
</feature>
<evidence type="ECO:0000313" key="2">
    <source>
        <dbReference type="EMBL" id="MBF1129618.1"/>
    </source>
</evidence>